<dbReference type="OrthoDB" id="6630438at2759"/>
<keyword evidence="3" id="KW-1185">Reference proteome</keyword>
<dbReference type="AlphaFoldDB" id="A0A6G0YJU6"/>
<gene>
    <name evidence="2" type="ORF">FWK35_00014233</name>
</gene>
<evidence type="ECO:0000256" key="1">
    <source>
        <dbReference type="SAM" id="Coils"/>
    </source>
</evidence>
<protein>
    <submittedName>
        <fullName evidence="2">Uncharacterized protein</fullName>
    </submittedName>
</protein>
<comment type="caution">
    <text evidence="2">The sequence shown here is derived from an EMBL/GenBank/DDBJ whole genome shotgun (WGS) entry which is preliminary data.</text>
</comment>
<proteinExistence type="predicted"/>
<sequence length="339" mass="39819">MAMTNDKSLRQIFEERVEGNTMTLDSTQSITVPIGEEPDMTTVMSENVPESSLPTTVPVETLTWMENDDTSCSSISSNSTVDDTLAKVNTQIKIEGLWTSHLIEENKNQYQQKLNDITHKLSTLLKQNKQELGEQFKQKELELHHKFEEEKLKLQQKFEKKNRELEHERALKAQLSKELKGVKREKREYYLRSTENEKKVRELTQKMNELSVTNERLRGTKLKRNIIRENYNNSKHTVDQLNMFVITCSVNNGITKYYAFRRKLKGLLHAVNKKSCGEHVKFWYVSSNAVKDFDDNTDSYPIKVKQLNKFVKEQSDEMFKDIYDHIMEDLIRKRQKTIT</sequence>
<organism evidence="2 3">
    <name type="scientific">Aphis craccivora</name>
    <name type="common">Cowpea aphid</name>
    <dbReference type="NCBI Taxonomy" id="307492"/>
    <lineage>
        <taxon>Eukaryota</taxon>
        <taxon>Metazoa</taxon>
        <taxon>Ecdysozoa</taxon>
        <taxon>Arthropoda</taxon>
        <taxon>Hexapoda</taxon>
        <taxon>Insecta</taxon>
        <taxon>Pterygota</taxon>
        <taxon>Neoptera</taxon>
        <taxon>Paraneoptera</taxon>
        <taxon>Hemiptera</taxon>
        <taxon>Sternorrhyncha</taxon>
        <taxon>Aphidomorpha</taxon>
        <taxon>Aphidoidea</taxon>
        <taxon>Aphididae</taxon>
        <taxon>Aphidini</taxon>
        <taxon>Aphis</taxon>
        <taxon>Aphis</taxon>
    </lineage>
</organism>
<name>A0A6G0YJU6_APHCR</name>
<evidence type="ECO:0000313" key="3">
    <source>
        <dbReference type="Proteomes" id="UP000478052"/>
    </source>
</evidence>
<reference evidence="2 3" key="1">
    <citation type="submission" date="2019-08" db="EMBL/GenBank/DDBJ databases">
        <title>Whole genome of Aphis craccivora.</title>
        <authorList>
            <person name="Voronova N.V."/>
            <person name="Shulinski R.S."/>
            <person name="Bandarenka Y.V."/>
            <person name="Zhorov D.G."/>
            <person name="Warner D."/>
        </authorList>
    </citation>
    <scope>NUCLEOTIDE SEQUENCE [LARGE SCALE GENOMIC DNA]</scope>
    <source>
        <strain evidence="2">180601</strain>
        <tissue evidence="2">Whole Body</tissue>
    </source>
</reference>
<dbReference type="EMBL" id="VUJU01003697">
    <property type="protein sequence ID" value="KAF0757031.1"/>
    <property type="molecule type" value="Genomic_DNA"/>
</dbReference>
<feature type="coiled-coil region" evidence="1">
    <location>
        <begin position="107"/>
        <end position="220"/>
    </location>
</feature>
<accession>A0A6G0YJU6</accession>
<keyword evidence="1" id="KW-0175">Coiled coil</keyword>
<evidence type="ECO:0000313" key="2">
    <source>
        <dbReference type="EMBL" id="KAF0757031.1"/>
    </source>
</evidence>
<dbReference type="Proteomes" id="UP000478052">
    <property type="component" value="Unassembled WGS sequence"/>
</dbReference>